<gene>
    <name evidence="2" type="ORF">M409DRAFT_30348</name>
</gene>
<proteinExistence type="predicted"/>
<feature type="domain" description="Tautomerase cis-CaaD-like" evidence="1">
    <location>
        <begin position="1"/>
        <end position="141"/>
    </location>
</feature>
<organism evidence="2 3">
    <name type="scientific">Zasmidium cellare ATCC 36951</name>
    <dbReference type="NCBI Taxonomy" id="1080233"/>
    <lineage>
        <taxon>Eukaryota</taxon>
        <taxon>Fungi</taxon>
        <taxon>Dikarya</taxon>
        <taxon>Ascomycota</taxon>
        <taxon>Pezizomycotina</taxon>
        <taxon>Dothideomycetes</taxon>
        <taxon>Dothideomycetidae</taxon>
        <taxon>Mycosphaerellales</taxon>
        <taxon>Mycosphaerellaceae</taxon>
        <taxon>Zasmidium</taxon>
    </lineage>
</organism>
<sequence length="171" mass="19303">MPFYEVSHAYPLTSAQEDELAQAITKIHLSKFPLVPTFFVNVAFKDVSRRSSFVGGKRHRANHLTGRVRLGDRTPADFEDMRDQLEEAWNKIVLKPAQDKLGAKEGAKYELQTLVLSPGNPIGKEGGFEIPIAGQEKAWLEKHWTEFKKRADAGDEQFVDMVKHVEAQGKL</sequence>
<dbReference type="InterPro" id="IPR028116">
    <property type="entry name" value="Cis-CaaD-like"/>
</dbReference>
<dbReference type="OrthoDB" id="9981319at2759"/>
<evidence type="ECO:0000259" key="1">
    <source>
        <dbReference type="Pfam" id="PF14832"/>
    </source>
</evidence>
<dbReference type="AlphaFoldDB" id="A0A6A6C067"/>
<keyword evidence="3" id="KW-1185">Reference proteome</keyword>
<evidence type="ECO:0000313" key="2">
    <source>
        <dbReference type="EMBL" id="KAF2159209.1"/>
    </source>
</evidence>
<dbReference type="RefSeq" id="XP_033660098.1">
    <property type="nucleotide sequence ID" value="XM_033809881.1"/>
</dbReference>
<dbReference type="Gene3D" id="3.30.429.10">
    <property type="entry name" value="Macrophage Migration Inhibitory Factor"/>
    <property type="match status" value="1"/>
</dbReference>
<dbReference type="EMBL" id="ML993641">
    <property type="protein sequence ID" value="KAF2159209.1"/>
    <property type="molecule type" value="Genomic_DNA"/>
</dbReference>
<dbReference type="GeneID" id="54563153"/>
<dbReference type="Pfam" id="PF14832">
    <property type="entry name" value="Tautomerase_3"/>
    <property type="match status" value="1"/>
</dbReference>
<name>A0A6A6C067_ZASCE</name>
<reference evidence="2" key="1">
    <citation type="journal article" date="2020" name="Stud. Mycol.">
        <title>101 Dothideomycetes genomes: a test case for predicting lifestyles and emergence of pathogens.</title>
        <authorList>
            <person name="Haridas S."/>
            <person name="Albert R."/>
            <person name="Binder M."/>
            <person name="Bloem J."/>
            <person name="Labutti K."/>
            <person name="Salamov A."/>
            <person name="Andreopoulos B."/>
            <person name="Baker S."/>
            <person name="Barry K."/>
            <person name="Bills G."/>
            <person name="Bluhm B."/>
            <person name="Cannon C."/>
            <person name="Castanera R."/>
            <person name="Culley D."/>
            <person name="Daum C."/>
            <person name="Ezra D."/>
            <person name="Gonzalez J."/>
            <person name="Henrissat B."/>
            <person name="Kuo A."/>
            <person name="Liang C."/>
            <person name="Lipzen A."/>
            <person name="Lutzoni F."/>
            <person name="Magnuson J."/>
            <person name="Mondo S."/>
            <person name="Nolan M."/>
            <person name="Ohm R."/>
            <person name="Pangilinan J."/>
            <person name="Park H.-J."/>
            <person name="Ramirez L."/>
            <person name="Alfaro M."/>
            <person name="Sun H."/>
            <person name="Tritt A."/>
            <person name="Yoshinaga Y."/>
            <person name="Zwiers L.-H."/>
            <person name="Turgeon B."/>
            <person name="Goodwin S."/>
            <person name="Spatafora J."/>
            <person name="Crous P."/>
            <person name="Grigoriev I."/>
        </authorList>
    </citation>
    <scope>NUCLEOTIDE SEQUENCE</scope>
    <source>
        <strain evidence="2">ATCC 36951</strain>
    </source>
</reference>
<dbReference type="InterPro" id="IPR014347">
    <property type="entry name" value="Tautomerase/MIF_sf"/>
</dbReference>
<dbReference type="Proteomes" id="UP000799537">
    <property type="component" value="Unassembled WGS sequence"/>
</dbReference>
<protein>
    <recommendedName>
        <fullName evidence="1">Tautomerase cis-CaaD-like domain-containing protein</fullName>
    </recommendedName>
</protein>
<evidence type="ECO:0000313" key="3">
    <source>
        <dbReference type="Proteomes" id="UP000799537"/>
    </source>
</evidence>
<accession>A0A6A6C067</accession>